<proteinExistence type="inferred from homology"/>
<keyword evidence="10" id="KW-0472">Membrane</keyword>
<name>A0A1F5Z1V2_9BACT</name>
<evidence type="ECO:0000256" key="1">
    <source>
        <dbReference type="ARBA" id="ARBA00007164"/>
    </source>
</evidence>
<feature type="active site" description="Proton acceptor" evidence="7">
    <location>
        <position position="109"/>
    </location>
</feature>
<evidence type="ECO:0000313" key="12">
    <source>
        <dbReference type="EMBL" id="OGG06167.1"/>
    </source>
</evidence>
<reference evidence="12 13" key="1">
    <citation type="journal article" date="2016" name="Nat. Commun.">
        <title>Thousands of microbial genomes shed light on interconnected biogeochemical processes in an aquifer system.</title>
        <authorList>
            <person name="Anantharaman K."/>
            <person name="Brown C.T."/>
            <person name="Hug L.A."/>
            <person name="Sharon I."/>
            <person name="Castelle C.J."/>
            <person name="Probst A.J."/>
            <person name="Thomas B.C."/>
            <person name="Singh A."/>
            <person name="Wilkins M.J."/>
            <person name="Karaoz U."/>
            <person name="Brodie E.L."/>
            <person name="Williams K.H."/>
            <person name="Hubbard S.S."/>
            <person name="Banfield J.F."/>
        </authorList>
    </citation>
    <scope>NUCLEOTIDE SEQUENCE [LARGE SCALE GENOMIC DNA]</scope>
</reference>
<evidence type="ECO:0000256" key="9">
    <source>
        <dbReference type="RuleBase" id="RU004016"/>
    </source>
</evidence>
<evidence type="ECO:0000256" key="7">
    <source>
        <dbReference type="PIRSR" id="PIRSR618044-1"/>
    </source>
</evidence>
<organism evidence="12 13">
    <name type="scientific">Candidatus Gottesmanbacteria bacterium RIFCSPHIGHO2_01_FULL_42_12</name>
    <dbReference type="NCBI Taxonomy" id="1798377"/>
    <lineage>
        <taxon>Bacteria</taxon>
        <taxon>Candidatus Gottesmaniibacteriota</taxon>
    </lineage>
</organism>
<keyword evidence="10" id="KW-0812">Transmembrane</keyword>
<protein>
    <recommendedName>
        <fullName evidence="11">Peptidase S11 D-alanyl-D-alanine carboxypeptidase A N-terminal domain-containing protein</fullName>
    </recommendedName>
</protein>
<evidence type="ECO:0000256" key="8">
    <source>
        <dbReference type="PIRSR" id="PIRSR618044-2"/>
    </source>
</evidence>
<keyword evidence="6" id="KW-0961">Cell wall biogenesis/degradation</keyword>
<evidence type="ECO:0000256" key="5">
    <source>
        <dbReference type="ARBA" id="ARBA00022984"/>
    </source>
</evidence>
<keyword evidence="3" id="KW-0378">Hydrolase</keyword>
<dbReference type="Pfam" id="PF00768">
    <property type="entry name" value="Peptidase_S11"/>
    <property type="match status" value="1"/>
</dbReference>
<keyword evidence="5" id="KW-0573">Peptidoglycan synthesis</keyword>
<dbReference type="Proteomes" id="UP000178681">
    <property type="component" value="Unassembled WGS sequence"/>
</dbReference>
<comment type="caution">
    <text evidence="12">The sequence shown here is derived from an EMBL/GenBank/DDBJ whole genome shotgun (WGS) entry which is preliminary data.</text>
</comment>
<accession>A0A1F5Z1V2</accession>
<gene>
    <name evidence="12" type="ORF">A2872_04325</name>
</gene>
<dbReference type="GO" id="GO:0009252">
    <property type="term" value="P:peptidoglycan biosynthetic process"/>
    <property type="evidence" value="ECO:0007669"/>
    <property type="project" value="UniProtKB-KW"/>
</dbReference>
<dbReference type="GO" id="GO:0009002">
    <property type="term" value="F:serine-type D-Ala-D-Ala carboxypeptidase activity"/>
    <property type="evidence" value="ECO:0007669"/>
    <property type="project" value="InterPro"/>
</dbReference>
<dbReference type="SUPFAM" id="SSF56601">
    <property type="entry name" value="beta-lactamase/transpeptidase-like"/>
    <property type="match status" value="1"/>
</dbReference>
<feature type="transmembrane region" description="Helical" evidence="10">
    <location>
        <begin position="21"/>
        <end position="40"/>
    </location>
</feature>
<comment type="similarity">
    <text evidence="1 9">Belongs to the peptidase S11 family.</text>
</comment>
<keyword evidence="10" id="KW-1133">Transmembrane helix</keyword>
<evidence type="ECO:0000256" key="10">
    <source>
        <dbReference type="SAM" id="Phobius"/>
    </source>
</evidence>
<dbReference type="PANTHER" id="PTHR21581:SF33">
    <property type="entry name" value="D-ALANYL-D-ALANINE CARBOXYPEPTIDASE DACB"/>
    <property type="match status" value="1"/>
</dbReference>
<evidence type="ECO:0000313" key="13">
    <source>
        <dbReference type="Proteomes" id="UP000178681"/>
    </source>
</evidence>
<dbReference type="PRINTS" id="PR00725">
    <property type="entry name" value="DADACBPTASE1"/>
</dbReference>
<dbReference type="InterPro" id="IPR001967">
    <property type="entry name" value="Peptidase_S11_N"/>
</dbReference>
<dbReference type="EMBL" id="MFJG01000025">
    <property type="protein sequence ID" value="OGG06167.1"/>
    <property type="molecule type" value="Genomic_DNA"/>
</dbReference>
<dbReference type="AlphaFoldDB" id="A0A1F5Z1V2"/>
<evidence type="ECO:0000256" key="6">
    <source>
        <dbReference type="ARBA" id="ARBA00023316"/>
    </source>
</evidence>
<keyword evidence="2" id="KW-0732">Signal</keyword>
<evidence type="ECO:0000256" key="3">
    <source>
        <dbReference type="ARBA" id="ARBA00022801"/>
    </source>
</evidence>
<dbReference type="Gene3D" id="3.40.710.10">
    <property type="entry name" value="DD-peptidase/beta-lactamase superfamily"/>
    <property type="match status" value="1"/>
</dbReference>
<evidence type="ECO:0000259" key="11">
    <source>
        <dbReference type="Pfam" id="PF00768"/>
    </source>
</evidence>
<dbReference type="PANTHER" id="PTHR21581">
    <property type="entry name" value="D-ALANYL-D-ALANINE CARBOXYPEPTIDASE"/>
    <property type="match status" value="1"/>
</dbReference>
<feature type="binding site" evidence="8">
    <location>
        <position position="268"/>
    </location>
    <ligand>
        <name>substrate</name>
    </ligand>
</feature>
<evidence type="ECO:0000256" key="4">
    <source>
        <dbReference type="ARBA" id="ARBA00022960"/>
    </source>
</evidence>
<feature type="domain" description="Peptidase S11 D-alanyl-D-alanine carboxypeptidase A N-terminal" evidence="11">
    <location>
        <begin position="72"/>
        <end position="298"/>
    </location>
</feature>
<evidence type="ECO:0000256" key="2">
    <source>
        <dbReference type="ARBA" id="ARBA00022729"/>
    </source>
</evidence>
<dbReference type="GO" id="GO:0071555">
    <property type="term" value="P:cell wall organization"/>
    <property type="evidence" value="ECO:0007669"/>
    <property type="project" value="UniProtKB-KW"/>
</dbReference>
<dbReference type="GO" id="GO:0008360">
    <property type="term" value="P:regulation of cell shape"/>
    <property type="evidence" value="ECO:0007669"/>
    <property type="project" value="UniProtKB-KW"/>
</dbReference>
<feature type="active site" evidence="7">
    <location>
        <position position="161"/>
    </location>
</feature>
<dbReference type="InterPro" id="IPR012338">
    <property type="entry name" value="Beta-lactam/transpept-like"/>
</dbReference>
<dbReference type="GO" id="GO:0006508">
    <property type="term" value="P:proteolysis"/>
    <property type="evidence" value="ECO:0007669"/>
    <property type="project" value="InterPro"/>
</dbReference>
<dbReference type="STRING" id="1798377.A2872_04325"/>
<keyword evidence="4" id="KW-0133">Cell shape</keyword>
<dbReference type="InterPro" id="IPR018044">
    <property type="entry name" value="Peptidase_S11"/>
</dbReference>
<sequence length="324" mass="36229">MKKKGKKQKQKVSTKLNLAQIVGIIFAALFLFLLPGQSYYQTLILNYYPPKIRSSRFDDFTPSPYPVKFTNAVPPIITASAAAVIDLDSGVPLYQKSTTLRLKPASITKLMTALVALDYYQPDDIITVSKLVTISGDSKMGLKLGDQLSVRSLLYGLLLPSGNDAAYVIADNIPGGYEQFITSMNKRAEKLHMYHTHFSNPTGRDEDDHYSTVYDLIILTRAALQNQQVAEVVKTNWTTVLDVFGTKSFPLKNVNELLTTYTGIYGVKTGYTELAGQCLVATAKRGNRKILTVVLNSKDRFRESTELLNFGFDNFRLKEQTELR</sequence>
<feature type="active site" description="Acyl-ester intermediate" evidence="7">
    <location>
        <position position="106"/>
    </location>
</feature>